<evidence type="ECO:0000313" key="2">
    <source>
        <dbReference type="Proteomes" id="UP000034364"/>
    </source>
</evidence>
<name>A0A0G1RYM2_9BACT</name>
<dbReference type="AlphaFoldDB" id="A0A0G1RYM2"/>
<dbReference type="Proteomes" id="UP000034364">
    <property type="component" value="Unassembled WGS sequence"/>
</dbReference>
<sequence>MYKHAPENYKCPICLGVLGIESDDTLLKQADLVYKDDLVSVFINSFWIDTAEGSAIVVTNGHYENLYEIPQRAL</sequence>
<dbReference type="GO" id="GO:0016787">
    <property type="term" value="F:hydrolase activity"/>
    <property type="evidence" value="ECO:0007669"/>
    <property type="project" value="UniProtKB-KW"/>
</dbReference>
<organism evidence="1 2">
    <name type="scientific">Candidatus Amesbacteria bacterium GW2011_GWA1_47_16</name>
    <dbReference type="NCBI Taxonomy" id="1618353"/>
    <lineage>
        <taxon>Bacteria</taxon>
        <taxon>Candidatus Amesiibacteriota</taxon>
    </lineage>
</organism>
<keyword evidence="1" id="KW-0378">Hydrolase</keyword>
<accession>A0A0G1RYM2</accession>
<evidence type="ECO:0000313" key="1">
    <source>
        <dbReference type="EMBL" id="KKU62409.1"/>
    </source>
</evidence>
<proteinExistence type="predicted"/>
<reference evidence="1 2" key="1">
    <citation type="journal article" date="2015" name="Nature">
        <title>rRNA introns, odd ribosomes, and small enigmatic genomes across a large radiation of phyla.</title>
        <authorList>
            <person name="Brown C.T."/>
            <person name="Hug L.A."/>
            <person name="Thomas B.C."/>
            <person name="Sharon I."/>
            <person name="Castelle C.J."/>
            <person name="Singh A."/>
            <person name="Wilkins M.J."/>
            <person name="Williams K.H."/>
            <person name="Banfield J.F."/>
        </authorList>
    </citation>
    <scope>NUCLEOTIDE SEQUENCE [LARGE SCALE GENOMIC DNA]</scope>
</reference>
<protein>
    <submittedName>
        <fullName evidence="1">Diadenosine tetraphosphate (Ap4A) hydrolaseHIT</fullName>
    </submittedName>
</protein>
<gene>
    <name evidence="1" type="ORF">UX87_C0049G0010</name>
</gene>
<comment type="caution">
    <text evidence="1">The sequence shown here is derived from an EMBL/GenBank/DDBJ whole genome shotgun (WGS) entry which is preliminary data.</text>
</comment>
<dbReference type="EMBL" id="LCNV01000049">
    <property type="protein sequence ID" value="KKU62409.1"/>
    <property type="molecule type" value="Genomic_DNA"/>
</dbReference>